<gene>
    <name evidence="13" type="ORF">KFL_000510320</name>
</gene>
<dbReference type="InterPro" id="IPR031846">
    <property type="entry name" value="Hvcn1"/>
</dbReference>
<dbReference type="Proteomes" id="UP000054558">
    <property type="component" value="Unassembled WGS sequence"/>
</dbReference>
<evidence type="ECO:0008006" key="15">
    <source>
        <dbReference type="Google" id="ProtNLM"/>
    </source>
</evidence>
<feature type="transmembrane region" description="Helical" evidence="12">
    <location>
        <begin position="163"/>
        <end position="187"/>
    </location>
</feature>
<dbReference type="Gene3D" id="1.20.120.350">
    <property type="entry name" value="Voltage-gated potassium channels. Chain C"/>
    <property type="match status" value="1"/>
</dbReference>
<dbReference type="STRING" id="105231.A0A1Y1HTJ8"/>
<evidence type="ECO:0000256" key="11">
    <source>
        <dbReference type="SAM" id="MobiDB-lite"/>
    </source>
</evidence>
<dbReference type="InterPro" id="IPR027359">
    <property type="entry name" value="Volt_channel_dom_sf"/>
</dbReference>
<name>A0A1Y1HTJ8_KLENI</name>
<evidence type="ECO:0000256" key="10">
    <source>
        <dbReference type="SAM" id="Coils"/>
    </source>
</evidence>
<evidence type="ECO:0000256" key="9">
    <source>
        <dbReference type="ARBA" id="ARBA00023303"/>
    </source>
</evidence>
<evidence type="ECO:0000256" key="1">
    <source>
        <dbReference type="ARBA" id="ARBA00004651"/>
    </source>
</evidence>
<sequence>MQEPFLRPPRTQMEPPHSSAPGTQPTASGLGVSSERPSARDTAIDVGHPNHHWRAVHAAIDNLSSKGKQGQGSRWPDFLRPHDLHPRIQDRQSWRHKLGKALESDFAHLTILVLILVDVVATSVDIVLTLHTKANDVKECRLLLEECSQPTPWEPHSTEHEPLFFTSTGILGLLCLNLLLLLVAFGFNFFRHPGYVLDLAIIPTALFLEIFLDSEVLALLVILNLWRLIRVAHGVFTVTDDAIEEEVEQLKRSVEVLQRQSDKSKEDLETSKARIERLENLQQGASIDR</sequence>
<evidence type="ECO:0000256" key="6">
    <source>
        <dbReference type="ARBA" id="ARBA00022989"/>
    </source>
</evidence>
<keyword evidence="10" id="KW-0175">Coiled coil</keyword>
<accession>A0A1Y1HTJ8</accession>
<keyword evidence="7" id="KW-0406">Ion transport</keyword>
<keyword evidence="5" id="KW-0851">Voltage-gated channel</keyword>
<dbReference type="OMA" id="DQNRHAS"/>
<keyword evidence="4 12" id="KW-0812">Transmembrane</keyword>
<evidence type="ECO:0000256" key="8">
    <source>
        <dbReference type="ARBA" id="ARBA00023136"/>
    </source>
</evidence>
<keyword evidence="3" id="KW-1003">Cell membrane</keyword>
<dbReference type="AlphaFoldDB" id="A0A1Y1HTJ8"/>
<keyword evidence="2" id="KW-0813">Transport</keyword>
<dbReference type="GO" id="GO:0005886">
    <property type="term" value="C:plasma membrane"/>
    <property type="evidence" value="ECO:0000318"/>
    <property type="project" value="GO_Central"/>
</dbReference>
<dbReference type="EMBL" id="DF237000">
    <property type="protein sequence ID" value="GAQ80331.1"/>
    <property type="molecule type" value="Genomic_DNA"/>
</dbReference>
<organism evidence="13 14">
    <name type="scientific">Klebsormidium nitens</name>
    <name type="common">Green alga</name>
    <name type="synonym">Ulothrix nitens</name>
    <dbReference type="NCBI Taxonomy" id="105231"/>
    <lineage>
        <taxon>Eukaryota</taxon>
        <taxon>Viridiplantae</taxon>
        <taxon>Streptophyta</taxon>
        <taxon>Klebsormidiophyceae</taxon>
        <taxon>Klebsormidiales</taxon>
        <taxon>Klebsormidiaceae</taxon>
        <taxon>Klebsormidium</taxon>
    </lineage>
</organism>
<evidence type="ECO:0000256" key="7">
    <source>
        <dbReference type="ARBA" id="ARBA00023065"/>
    </source>
</evidence>
<protein>
    <recommendedName>
        <fullName evidence="15">Hydrogen voltage-gated channel 1</fullName>
    </recommendedName>
</protein>
<comment type="subcellular location">
    <subcellularLocation>
        <location evidence="1">Cell membrane</location>
        <topology evidence="1">Multi-pass membrane protein</topology>
    </subcellularLocation>
</comment>
<evidence type="ECO:0000256" key="12">
    <source>
        <dbReference type="SAM" id="Phobius"/>
    </source>
</evidence>
<evidence type="ECO:0000313" key="13">
    <source>
        <dbReference type="EMBL" id="GAQ80331.1"/>
    </source>
</evidence>
<feature type="region of interest" description="Disordered" evidence="11">
    <location>
        <begin position="1"/>
        <end position="47"/>
    </location>
</feature>
<keyword evidence="6 12" id="KW-1133">Transmembrane helix</keyword>
<feature type="coiled-coil region" evidence="10">
    <location>
        <begin position="240"/>
        <end position="281"/>
    </location>
</feature>
<keyword evidence="8 12" id="KW-0472">Membrane</keyword>
<evidence type="ECO:0000256" key="2">
    <source>
        <dbReference type="ARBA" id="ARBA00022448"/>
    </source>
</evidence>
<dbReference type="OrthoDB" id="427456at2759"/>
<dbReference type="PANTHER" id="PTHR46480">
    <property type="entry name" value="F20B24.22"/>
    <property type="match status" value="1"/>
</dbReference>
<keyword evidence="9" id="KW-0407">Ion channel</keyword>
<evidence type="ECO:0000256" key="4">
    <source>
        <dbReference type="ARBA" id="ARBA00022692"/>
    </source>
</evidence>
<feature type="transmembrane region" description="Helical" evidence="12">
    <location>
        <begin position="199"/>
        <end position="223"/>
    </location>
</feature>
<evidence type="ECO:0000313" key="14">
    <source>
        <dbReference type="Proteomes" id="UP000054558"/>
    </source>
</evidence>
<dbReference type="GO" id="GO:0034702">
    <property type="term" value="C:monoatomic ion channel complex"/>
    <property type="evidence" value="ECO:0007669"/>
    <property type="project" value="UniProtKB-KW"/>
</dbReference>
<dbReference type="GO" id="GO:0030171">
    <property type="term" value="F:voltage-gated proton channel activity"/>
    <property type="evidence" value="ECO:0000318"/>
    <property type="project" value="GO_Central"/>
</dbReference>
<dbReference type="PANTHER" id="PTHR46480:SF1">
    <property type="entry name" value="VOLTAGE-GATED HYDROGEN CHANNEL 1"/>
    <property type="match status" value="1"/>
</dbReference>
<keyword evidence="14" id="KW-1185">Reference proteome</keyword>
<evidence type="ECO:0000256" key="5">
    <source>
        <dbReference type="ARBA" id="ARBA00022882"/>
    </source>
</evidence>
<reference evidence="13 14" key="1">
    <citation type="journal article" date="2014" name="Nat. Commun.">
        <title>Klebsormidium flaccidum genome reveals primary factors for plant terrestrial adaptation.</title>
        <authorList>
            <person name="Hori K."/>
            <person name="Maruyama F."/>
            <person name="Fujisawa T."/>
            <person name="Togashi T."/>
            <person name="Yamamoto N."/>
            <person name="Seo M."/>
            <person name="Sato S."/>
            <person name="Yamada T."/>
            <person name="Mori H."/>
            <person name="Tajima N."/>
            <person name="Moriyama T."/>
            <person name="Ikeuchi M."/>
            <person name="Watanabe M."/>
            <person name="Wada H."/>
            <person name="Kobayashi K."/>
            <person name="Saito M."/>
            <person name="Masuda T."/>
            <person name="Sasaki-Sekimoto Y."/>
            <person name="Mashiguchi K."/>
            <person name="Awai K."/>
            <person name="Shimojima M."/>
            <person name="Masuda S."/>
            <person name="Iwai M."/>
            <person name="Nobusawa T."/>
            <person name="Narise T."/>
            <person name="Kondo S."/>
            <person name="Saito H."/>
            <person name="Sato R."/>
            <person name="Murakawa M."/>
            <person name="Ihara Y."/>
            <person name="Oshima-Yamada Y."/>
            <person name="Ohtaka K."/>
            <person name="Satoh M."/>
            <person name="Sonobe K."/>
            <person name="Ishii M."/>
            <person name="Ohtani R."/>
            <person name="Kanamori-Sato M."/>
            <person name="Honoki R."/>
            <person name="Miyazaki D."/>
            <person name="Mochizuki H."/>
            <person name="Umetsu J."/>
            <person name="Higashi K."/>
            <person name="Shibata D."/>
            <person name="Kamiya Y."/>
            <person name="Sato N."/>
            <person name="Nakamura Y."/>
            <person name="Tabata S."/>
            <person name="Ida S."/>
            <person name="Kurokawa K."/>
            <person name="Ohta H."/>
        </authorList>
    </citation>
    <scope>NUCLEOTIDE SEQUENCE [LARGE SCALE GENOMIC DNA]</scope>
    <source>
        <strain evidence="13 14">NIES-2285</strain>
    </source>
</reference>
<proteinExistence type="predicted"/>
<dbReference type="GO" id="GO:1902600">
    <property type="term" value="P:proton transmembrane transport"/>
    <property type="evidence" value="ECO:0000318"/>
    <property type="project" value="GO_Central"/>
</dbReference>
<feature type="transmembrane region" description="Helical" evidence="12">
    <location>
        <begin position="106"/>
        <end position="128"/>
    </location>
</feature>
<evidence type="ECO:0000256" key="3">
    <source>
        <dbReference type="ARBA" id="ARBA00022475"/>
    </source>
</evidence>